<keyword evidence="3" id="KW-0539">Nucleus</keyword>
<feature type="region of interest" description="Disordered" evidence="4">
    <location>
        <begin position="1"/>
        <end position="120"/>
    </location>
</feature>
<keyword evidence="7" id="KW-1185">Reference proteome</keyword>
<feature type="domain" description="GCF C-terminal" evidence="5">
    <location>
        <begin position="523"/>
        <end position="661"/>
    </location>
</feature>
<dbReference type="AlphaFoldDB" id="A0A8H7PD28"/>
<evidence type="ECO:0000313" key="7">
    <source>
        <dbReference type="Proteomes" id="UP000654370"/>
    </source>
</evidence>
<accession>A0A8H7PD28</accession>
<reference evidence="6" key="1">
    <citation type="submission" date="2020-12" db="EMBL/GenBank/DDBJ databases">
        <title>Metabolic potential, ecology and presence of endohyphal bacteria is reflected in genomic diversity of Mucoromycotina.</title>
        <authorList>
            <person name="Muszewska A."/>
            <person name="Okrasinska A."/>
            <person name="Steczkiewicz K."/>
            <person name="Drgas O."/>
            <person name="Orlowska M."/>
            <person name="Perlinska-Lenart U."/>
            <person name="Aleksandrzak-Piekarczyk T."/>
            <person name="Szatraj K."/>
            <person name="Zielenkiewicz U."/>
            <person name="Pilsyk S."/>
            <person name="Malc E."/>
            <person name="Mieczkowski P."/>
            <person name="Kruszewska J.S."/>
            <person name="Biernat P."/>
            <person name="Pawlowska J."/>
        </authorList>
    </citation>
    <scope>NUCLEOTIDE SEQUENCE</scope>
    <source>
        <strain evidence="6">WA0000067209</strain>
    </source>
</reference>
<feature type="compositionally biased region" description="Acidic residues" evidence="4">
    <location>
        <begin position="195"/>
        <end position="208"/>
    </location>
</feature>
<comment type="caution">
    <text evidence="6">The sequence shown here is derived from an EMBL/GenBank/DDBJ whole genome shotgun (WGS) entry which is preliminary data.</text>
</comment>
<dbReference type="PANTHER" id="PTHR12214">
    <property type="entry name" value="GC-RICH SEQUENCE DNA-BINDING FACTOR"/>
    <property type="match status" value="1"/>
</dbReference>
<dbReference type="Pfam" id="PF15458">
    <property type="entry name" value="NTR2"/>
    <property type="match status" value="1"/>
</dbReference>
<dbReference type="GO" id="GO:0071008">
    <property type="term" value="C:U2-type post-mRNA release spliceosomal complex"/>
    <property type="evidence" value="ECO:0007669"/>
    <property type="project" value="InterPro"/>
</dbReference>
<dbReference type="InterPro" id="IPR028211">
    <property type="entry name" value="Ntr2"/>
</dbReference>
<organism evidence="6 7">
    <name type="scientific">Mortierella isabellina</name>
    <name type="common">Filamentous fungus</name>
    <name type="synonym">Umbelopsis isabellina</name>
    <dbReference type="NCBI Taxonomy" id="91625"/>
    <lineage>
        <taxon>Eukaryota</taxon>
        <taxon>Fungi</taxon>
        <taxon>Fungi incertae sedis</taxon>
        <taxon>Mucoromycota</taxon>
        <taxon>Mucoromycotina</taxon>
        <taxon>Umbelopsidomycetes</taxon>
        <taxon>Umbelopsidales</taxon>
        <taxon>Umbelopsidaceae</taxon>
        <taxon>Umbelopsis</taxon>
    </lineage>
</organism>
<evidence type="ECO:0000256" key="3">
    <source>
        <dbReference type="ARBA" id="ARBA00023242"/>
    </source>
</evidence>
<feature type="region of interest" description="Disordered" evidence="4">
    <location>
        <begin position="192"/>
        <end position="227"/>
    </location>
</feature>
<dbReference type="Pfam" id="PF07842">
    <property type="entry name" value="GCFC"/>
    <property type="match status" value="1"/>
</dbReference>
<feature type="compositionally biased region" description="Basic and acidic residues" evidence="4">
    <location>
        <begin position="1"/>
        <end position="13"/>
    </location>
</feature>
<evidence type="ECO:0000259" key="5">
    <source>
        <dbReference type="Pfam" id="PF07842"/>
    </source>
</evidence>
<comment type="similarity">
    <text evidence="2">Belongs to the GCF family.</text>
</comment>
<evidence type="ECO:0000256" key="2">
    <source>
        <dbReference type="ARBA" id="ARBA00010801"/>
    </source>
</evidence>
<feature type="compositionally biased region" description="Acidic residues" evidence="4">
    <location>
        <begin position="216"/>
        <end position="227"/>
    </location>
</feature>
<dbReference type="EMBL" id="JAEPQZ010000021">
    <property type="protein sequence ID" value="KAG2171460.1"/>
    <property type="molecule type" value="Genomic_DNA"/>
</dbReference>
<evidence type="ECO:0000313" key="6">
    <source>
        <dbReference type="EMBL" id="KAG2171460.1"/>
    </source>
</evidence>
<gene>
    <name evidence="6" type="ORF">INT43_009121</name>
</gene>
<feature type="region of interest" description="Disordered" evidence="4">
    <location>
        <begin position="435"/>
        <end position="466"/>
    </location>
</feature>
<sequence>MDTRSVPKFRDLPHSTLMFKKPSKAKAIRRKIETDDADDQEQGTEETVVQRTNLKKKKGGSAKKSLGLSFDEEQDGDGEVFQVQKSKASKRLGEQKTLHVPSLEPPEDMNQIDISAKNASPYSTEMLQQLRQSTPSTPKALVDAGLAQDDDALLMATKFPATLGARLGGASIPDANAIHAAKKKRELMRQGVTITDDDYVPLNDDEAEGQSRLVREEDEDGDGDDEYEKYVGERLILGKKARRQQEDKRKAGVREMIEEAEDDDSELDEIDRWEQEMIKYGGVRAKKTDESESSEINRNYRPAPIPEQTAISSISDVLSRLSLVSSNLEESKVNHDKQLTQTLKDIENLKSSRELTDSELERTSKRYNYFQELKAYVNDLAEFLDAKFPELEKVEQQFYGLMNQRTKAVEERRWQDDLDDVELFAQVPSQFIATQDDKEDGLDEYGRAKSSRNSAASKRRRLEERSSRHILRETSDEITGMSTDDELPESYAREEREELDEIQRDKINAIIADVQDDFASLISVKNKFETWKTEFNDDYAKAYGGLSLPGAFEFYVRIELITWNPFLRQVDFDTMRWHTIISEYGASGEEHEDDADDSDATILNKVVEKTVCKKIRDMIPNLDVFSSAQMKSARHAFEQVSYYVEDTEPAYKELQSTTMEHFARIVTQYVDLVAAITMKDQLDDAAQKARSRLLKRMIKLYKTLLPWKRLLSPVDPQAKLYAPLYEKALSRLAFPSDGELSSLLA</sequence>
<evidence type="ECO:0000256" key="1">
    <source>
        <dbReference type="ARBA" id="ARBA00004123"/>
    </source>
</evidence>
<feature type="compositionally biased region" description="Acidic residues" evidence="4">
    <location>
        <begin position="35"/>
        <end position="44"/>
    </location>
</feature>
<dbReference type="PANTHER" id="PTHR12214:SF0">
    <property type="entry name" value="LD29489P"/>
    <property type="match status" value="1"/>
</dbReference>
<proteinExistence type="inferred from homology"/>
<dbReference type="GO" id="GO:0000390">
    <property type="term" value="P:spliceosomal complex disassembly"/>
    <property type="evidence" value="ECO:0007669"/>
    <property type="project" value="InterPro"/>
</dbReference>
<dbReference type="GO" id="GO:0003677">
    <property type="term" value="F:DNA binding"/>
    <property type="evidence" value="ECO:0007669"/>
    <property type="project" value="InterPro"/>
</dbReference>
<dbReference type="OrthoDB" id="429427at2759"/>
<protein>
    <recommendedName>
        <fullName evidence="5">GCF C-terminal domain-containing protein</fullName>
    </recommendedName>
</protein>
<dbReference type="InterPro" id="IPR012890">
    <property type="entry name" value="GCFC2-like"/>
</dbReference>
<dbReference type="Proteomes" id="UP000654370">
    <property type="component" value="Unassembled WGS sequence"/>
</dbReference>
<evidence type="ECO:0000256" key="4">
    <source>
        <dbReference type="SAM" id="MobiDB-lite"/>
    </source>
</evidence>
<dbReference type="InterPro" id="IPR022783">
    <property type="entry name" value="GCFC_dom"/>
</dbReference>
<comment type="subcellular location">
    <subcellularLocation>
        <location evidence="1">Nucleus</location>
    </subcellularLocation>
</comment>
<name>A0A8H7PD28_MORIS</name>